<protein>
    <recommendedName>
        <fullName evidence="3">Probable oxidoreductase</fullName>
    </recommendedName>
</protein>
<dbReference type="Gene3D" id="3.40.50.720">
    <property type="entry name" value="NAD(P)-binding Rossmann-like Domain"/>
    <property type="match status" value="1"/>
</dbReference>
<dbReference type="RefSeq" id="WP_123578805.1">
    <property type="nucleotide sequence ID" value="NZ_MOBC01000005.1"/>
</dbReference>
<evidence type="ECO:0000256" key="1">
    <source>
        <dbReference type="ARBA" id="ARBA00006484"/>
    </source>
</evidence>
<comment type="caution">
    <text evidence="4">The sequence shown here is derived from an EMBL/GenBank/DDBJ whole genome shotgun (WGS) entry which is preliminary data.</text>
</comment>
<accession>A0A423GDV5</accession>
<reference evidence="4 5" key="1">
    <citation type="submission" date="2016-10" db="EMBL/GenBank/DDBJ databases">
        <title>Comparative genome analysis of multiple Pseudomonas spp. focuses on biocontrol and plant growth promoting traits.</title>
        <authorList>
            <person name="Tao X.-Y."/>
            <person name="Taylor C.G."/>
        </authorList>
    </citation>
    <scope>NUCLEOTIDE SEQUENCE [LARGE SCALE GENOMIC DNA]</scope>
    <source>
        <strain evidence="4 5">Wood3</strain>
    </source>
</reference>
<dbReference type="EMBL" id="MOBC01000005">
    <property type="protein sequence ID" value="ROM85036.1"/>
    <property type="molecule type" value="Genomic_DNA"/>
</dbReference>
<dbReference type="Proteomes" id="UP000284049">
    <property type="component" value="Unassembled WGS sequence"/>
</dbReference>
<dbReference type="AlphaFoldDB" id="A0A423GDV5"/>
<dbReference type="Pfam" id="PF00106">
    <property type="entry name" value="adh_short"/>
    <property type="match status" value="1"/>
</dbReference>
<gene>
    <name evidence="4" type="ORF">BK652_10700</name>
</gene>
<dbReference type="PRINTS" id="PR00081">
    <property type="entry name" value="GDHRDH"/>
</dbReference>
<name>A0A423GDV5_9PSED</name>
<dbReference type="PANTHER" id="PTHR24320:SF272">
    <property type="entry name" value="NAD(P)-BINDING ROSSMANN-FOLD SUPERFAMILY PROTEIN"/>
    <property type="match status" value="1"/>
</dbReference>
<dbReference type="GO" id="GO:0016491">
    <property type="term" value="F:oxidoreductase activity"/>
    <property type="evidence" value="ECO:0007669"/>
    <property type="project" value="UniProtKB-KW"/>
</dbReference>
<comment type="similarity">
    <text evidence="1">Belongs to the short-chain dehydrogenases/reductases (SDR) family.</text>
</comment>
<dbReference type="InterPro" id="IPR002347">
    <property type="entry name" value="SDR_fam"/>
</dbReference>
<dbReference type="FunFam" id="3.40.50.720:FF:000594">
    <property type="entry name" value="Short-chain oxidoreductase"/>
    <property type="match status" value="1"/>
</dbReference>
<organism evidence="4 5">
    <name type="scientific">Pseudomonas brassicacearum</name>
    <dbReference type="NCBI Taxonomy" id="930166"/>
    <lineage>
        <taxon>Bacteria</taxon>
        <taxon>Pseudomonadati</taxon>
        <taxon>Pseudomonadota</taxon>
        <taxon>Gammaproteobacteria</taxon>
        <taxon>Pseudomonadales</taxon>
        <taxon>Pseudomonadaceae</taxon>
        <taxon>Pseudomonas</taxon>
    </lineage>
</organism>
<evidence type="ECO:0000256" key="3">
    <source>
        <dbReference type="ARBA" id="ARBA00071493"/>
    </source>
</evidence>
<dbReference type="SUPFAM" id="SSF51735">
    <property type="entry name" value="NAD(P)-binding Rossmann-fold domains"/>
    <property type="match status" value="1"/>
</dbReference>
<keyword evidence="2" id="KW-0560">Oxidoreductase</keyword>
<dbReference type="InterPro" id="IPR036291">
    <property type="entry name" value="NAD(P)-bd_dom_sf"/>
</dbReference>
<evidence type="ECO:0000256" key="2">
    <source>
        <dbReference type="ARBA" id="ARBA00023002"/>
    </source>
</evidence>
<evidence type="ECO:0000313" key="4">
    <source>
        <dbReference type="EMBL" id="ROM85036.1"/>
    </source>
</evidence>
<evidence type="ECO:0000313" key="5">
    <source>
        <dbReference type="Proteomes" id="UP000284049"/>
    </source>
</evidence>
<dbReference type="PANTHER" id="PTHR24320">
    <property type="entry name" value="RETINOL DEHYDROGENASE"/>
    <property type="match status" value="1"/>
</dbReference>
<sequence length="321" mass="33858">MTNKFGAKSTADDVLSGLELNGKRYLVTGVSSGIGLETARSLVAHGATVVGTVRDLAKAEKATASVFEEAARAGGSLALLELDLASLQSVRATAHRLLANGQSFDAIIANAGVMATPFGHTVDGFEVQLGTNHLGHFALINRIAPLLVDNGRLVVLSSQAHRVADIDLDDPNFEQQAYDPFVAYGRSKTATTLFAVAFDQRHRSRGIRAAAVMPGNSLTDLPRHFPQEALQGLFETVGNARAEAGLPPLELKSIPQAAATSVWAAVLAEKDAIGGRYLEDCAVAPIVDTSNPFADGARSYALDPSKAQALWERSEQMIGSV</sequence>
<proteinExistence type="inferred from homology"/>